<evidence type="ECO:0000313" key="10">
    <source>
        <dbReference type="EMBL" id="KAB7649904.1"/>
    </source>
</evidence>
<comment type="similarity">
    <text evidence="7">Belongs to the NAGSA dehydrogenase family. Type 1 subfamily.</text>
</comment>
<comment type="pathway">
    <text evidence="1 7">Amino-acid biosynthesis; L-arginine biosynthesis; N(2)-acetyl-L-ornithine from L-glutamate: step 3/4.</text>
</comment>
<dbReference type="InterPro" id="IPR058924">
    <property type="entry name" value="AGPR_dimerisation_dom"/>
</dbReference>
<dbReference type="GO" id="GO:0006526">
    <property type="term" value="P:L-arginine biosynthetic process"/>
    <property type="evidence" value="ECO:0007669"/>
    <property type="project" value="UniProtKB-UniRule"/>
</dbReference>
<dbReference type="GO" id="GO:0051287">
    <property type="term" value="F:NAD binding"/>
    <property type="evidence" value="ECO:0007669"/>
    <property type="project" value="InterPro"/>
</dbReference>
<dbReference type="InterPro" id="IPR036291">
    <property type="entry name" value="NAD(P)-bd_dom_sf"/>
</dbReference>
<dbReference type="SUPFAM" id="SSF51735">
    <property type="entry name" value="NAD(P)-binding Rossmann-fold domains"/>
    <property type="match status" value="1"/>
</dbReference>
<dbReference type="InterPro" id="IPR023013">
    <property type="entry name" value="AGPR_AS"/>
</dbReference>
<dbReference type="GO" id="GO:0070401">
    <property type="term" value="F:NADP+ binding"/>
    <property type="evidence" value="ECO:0007669"/>
    <property type="project" value="InterPro"/>
</dbReference>
<dbReference type="CDD" id="cd17895">
    <property type="entry name" value="AGPR_1_N"/>
    <property type="match status" value="1"/>
</dbReference>
<evidence type="ECO:0000256" key="5">
    <source>
        <dbReference type="ARBA" id="ARBA00023002"/>
    </source>
</evidence>
<name>A0AAI9WMD2_9BURK</name>
<dbReference type="RefSeq" id="WP_139687442.1">
    <property type="nucleotide sequence ID" value="NZ_WEHW01000059.1"/>
</dbReference>
<dbReference type="CDD" id="cd23934">
    <property type="entry name" value="AGPR_1_C"/>
    <property type="match status" value="1"/>
</dbReference>
<dbReference type="Gene3D" id="3.30.360.10">
    <property type="entry name" value="Dihydrodipicolinate Reductase, domain 2"/>
    <property type="match status" value="1"/>
</dbReference>
<evidence type="ECO:0000256" key="3">
    <source>
        <dbReference type="ARBA" id="ARBA00022605"/>
    </source>
</evidence>
<dbReference type="NCBIfam" id="TIGR01850">
    <property type="entry name" value="argC"/>
    <property type="match status" value="1"/>
</dbReference>
<comment type="catalytic activity">
    <reaction evidence="6 7">
        <text>N-acetyl-L-glutamate 5-semialdehyde + phosphate + NADP(+) = N-acetyl-L-glutamyl 5-phosphate + NADPH + H(+)</text>
        <dbReference type="Rhea" id="RHEA:21588"/>
        <dbReference type="ChEBI" id="CHEBI:15378"/>
        <dbReference type="ChEBI" id="CHEBI:29123"/>
        <dbReference type="ChEBI" id="CHEBI:43474"/>
        <dbReference type="ChEBI" id="CHEBI:57783"/>
        <dbReference type="ChEBI" id="CHEBI:57936"/>
        <dbReference type="ChEBI" id="CHEBI:58349"/>
        <dbReference type="EC" id="1.2.1.38"/>
    </reaction>
</comment>
<dbReference type="GO" id="GO:0005737">
    <property type="term" value="C:cytoplasm"/>
    <property type="evidence" value="ECO:0007669"/>
    <property type="project" value="UniProtKB-SubCell"/>
</dbReference>
<comment type="function">
    <text evidence="7">Catalyzes the NADPH-dependent reduction of N-acetyl-5-glutamyl phosphate to yield N-acetyl-L-glutamate 5-semialdehyde.</text>
</comment>
<reference evidence="10 11" key="1">
    <citation type="submission" date="2019-10" db="EMBL/GenBank/DDBJ databases">
        <title>Genome diversity of Sutterella seckii.</title>
        <authorList>
            <person name="Chaplin A.V."/>
            <person name="Sokolova S.R."/>
            <person name="Mosin K.A."/>
            <person name="Ivanova E.L."/>
            <person name="Kochetkova T.O."/>
            <person name="Goltsov A.Y."/>
            <person name="Trofimov D.Y."/>
            <person name="Efimov B.A."/>
        </authorList>
    </citation>
    <scope>NUCLEOTIDE SEQUENCE [LARGE SCALE GENOMIC DNA]</scope>
    <source>
        <strain evidence="10 11">ASD3426</strain>
    </source>
</reference>
<feature type="domain" description="Semialdehyde dehydrogenase NAD-binding" evidence="9">
    <location>
        <begin position="12"/>
        <end position="155"/>
    </location>
</feature>
<keyword evidence="4 7" id="KW-0521">NADP</keyword>
<comment type="subcellular location">
    <subcellularLocation>
        <location evidence="7">Cytoplasm</location>
    </subcellularLocation>
</comment>
<evidence type="ECO:0000256" key="4">
    <source>
        <dbReference type="ARBA" id="ARBA00022857"/>
    </source>
</evidence>
<dbReference type="PANTHER" id="PTHR32338">
    <property type="entry name" value="N-ACETYL-GAMMA-GLUTAMYL-PHOSPHATE REDUCTASE, CHLOROPLASTIC-RELATED-RELATED"/>
    <property type="match status" value="1"/>
</dbReference>
<dbReference type="SUPFAM" id="SSF55347">
    <property type="entry name" value="Glyceraldehyde-3-phosphate dehydrogenase-like, C-terminal domain"/>
    <property type="match status" value="1"/>
</dbReference>
<evidence type="ECO:0000256" key="1">
    <source>
        <dbReference type="ARBA" id="ARBA00004862"/>
    </source>
</evidence>
<dbReference type="Gene3D" id="3.40.50.720">
    <property type="entry name" value="NAD(P)-binding Rossmann-like Domain"/>
    <property type="match status" value="1"/>
</dbReference>
<dbReference type="Proteomes" id="UP000469462">
    <property type="component" value="Unassembled WGS sequence"/>
</dbReference>
<keyword evidence="2 7" id="KW-0055">Arginine biosynthesis</keyword>
<protein>
    <recommendedName>
        <fullName evidence="7">N-acetyl-gamma-glutamyl-phosphate reductase</fullName>
        <shortName evidence="7">AGPR</shortName>
        <ecNumber evidence="7">1.2.1.38</ecNumber>
    </recommendedName>
    <alternativeName>
        <fullName evidence="7">N-acetyl-glutamate semialdehyde dehydrogenase</fullName>
        <shortName evidence="7">NAGSA dehydrogenase</shortName>
    </alternativeName>
</protein>
<dbReference type="InterPro" id="IPR000534">
    <property type="entry name" value="Semialdehyde_DH_NAD-bd"/>
</dbReference>
<feature type="active site" evidence="7 8">
    <location>
        <position position="164"/>
    </location>
</feature>
<keyword evidence="3 7" id="KW-0028">Amino-acid biosynthesis</keyword>
<dbReference type="EC" id="1.2.1.38" evidence="7"/>
<dbReference type="InterPro" id="IPR000706">
    <property type="entry name" value="AGPR_type-1"/>
</dbReference>
<dbReference type="AlphaFoldDB" id="A0AAI9WMD2"/>
<dbReference type="InterPro" id="IPR050085">
    <property type="entry name" value="AGPR"/>
</dbReference>
<keyword evidence="5 7" id="KW-0560">Oxidoreductase</keyword>
<comment type="caution">
    <text evidence="10">The sequence shown here is derived from an EMBL/GenBank/DDBJ whole genome shotgun (WGS) entry which is preliminary data.</text>
</comment>
<evidence type="ECO:0000259" key="9">
    <source>
        <dbReference type="SMART" id="SM00859"/>
    </source>
</evidence>
<evidence type="ECO:0000256" key="8">
    <source>
        <dbReference type="PROSITE-ProRule" id="PRU10010"/>
    </source>
</evidence>
<dbReference type="Pfam" id="PF22698">
    <property type="entry name" value="Semialdhyde_dhC_1"/>
    <property type="match status" value="1"/>
</dbReference>
<evidence type="ECO:0000256" key="7">
    <source>
        <dbReference type="HAMAP-Rule" id="MF_00150"/>
    </source>
</evidence>
<sequence length="346" mass="37927">MHDDYYRYKKLRAAIVGASGYAGTELLRLLLDHPEVKVTALYVSEQSVDAGKQIDEIDGRLCGRTDLKLQPLSDPEAAAENIEIVFLATEHEVSARLAPVFLEKCVKVFDLSGAFRLADPKLYPKHYGFEHAHPELLEDAVYALPEYVDEARLREANLISLPGCYPTASQLALRPLIDAGLLDLSMPPVIDAVSGVSGAGRKAKLSNAFCEVSLSAYGIFTHRHRPEIEEHLGGVPVIFNPHLGAFKRGILATITAKLAPGADEEAIERVYERAYTEHAFVRVRQGLPKLDDVVNQPYCDIGFKVSDTGYIVIVSAIDNLLKGAASQAVQAMNMRLELPEDTGFSV</sequence>
<accession>A0AAI9WMD2</accession>
<evidence type="ECO:0000256" key="2">
    <source>
        <dbReference type="ARBA" id="ARBA00022571"/>
    </source>
</evidence>
<dbReference type="FunFam" id="3.30.360.10:FF:000014">
    <property type="entry name" value="N-acetyl-gamma-glutamyl-phosphate reductase"/>
    <property type="match status" value="1"/>
</dbReference>
<dbReference type="EMBL" id="WEHW01000059">
    <property type="protein sequence ID" value="KAB7649904.1"/>
    <property type="molecule type" value="Genomic_DNA"/>
</dbReference>
<dbReference type="SMART" id="SM00859">
    <property type="entry name" value="Semialdhyde_dh"/>
    <property type="match status" value="1"/>
</dbReference>
<dbReference type="PANTHER" id="PTHR32338:SF10">
    <property type="entry name" value="N-ACETYL-GAMMA-GLUTAMYL-PHOSPHATE REDUCTASE, CHLOROPLASTIC-RELATED"/>
    <property type="match status" value="1"/>
</dbReference>
<evidence type="ECO:0000256" key="6">
    <source>
        <dbReference type="ARBA" id="ARBA00050557"/>
    </source>
</evidence>
<dbReference type="GO" id="GO:0003942">
    <property type="term" value="F:N-acetyl-gamma-glutamyl-phosphate reductase activity"/>
    <property type="evidence" value="ECO:0007669"/>
    <property type="project" value="UniProtKB-UniRule"/>
</dbReference>
<keyword evidence="7" id="KW-0963">Cytoplasm</keyword>
<proteinExistence type="inferred from homology"/>
<dbReference type="HAMAP" id="MF_00150">
    <property type="entry name" value="ArgC_type1"/>
    <property type="match status" value="1"/>
</dbReference>
<keyword evidence="11" id="KW-1185">Reference proteome</keyword>
<dbReference type="Pfam" id="PF01118">
    <property type="entry name" value="Semialdhyde_dh"/>
    <property type="match status" value="1"/>
</dbReference>
<evidence type="ECO:0000313" key="11">
    <source>
        <dbReference type="Proteomes" id="UP000469462"/>
    </source>
</evidence>
<dbReference type="PROSITE" id="PS01224">
    <property type="entry name" value="ARGC"/>
    <property type="match status" value="1"/>
</dbReference>
<organism evidence="10 11">
    <name type="scientific">Sutterella seckii</name>
    <dbReference type="NCBI Taxonomy" id="1944635"/>
    <lineage>
        <taxon>Bacteria</taxon>
        <taxon>Pseudomonadati</taxon>
        <taxon>Pseudomonadota</taxon>
        <taxon>Betaproteobacteria</taxon>
        <taxon>Burkholderiales</taxon>
        <taxon>Sutterellaceae</taxon>
        <taxon>Sutterella</taxon>
    </lineage>
</organism>
<gene>
    <name evidence="7 10" type="primary">argC</name>
    <name evidence="10" type="ORF">GBM96_10440</name>
</gene>